<organism evidence="2 3">
    <name type="scientific">Vibrio genomosp. F10</name>
    <dbReference type="NCBI Taxonomy" id="723171"/>
    <lineage>
        <taxon>Bacteria</taxon>
        <taxon>Pseudomonadati</taxon>
        <taxon>Pseudomonadota</taxon>
        <taxon>Gammaproteobacteria</taxon>
        <taxon>Vibrionales</taxon>
        <taxon>Vibrionaceae</taxon>
        <taxon>Vibrio</taxon>
    </lineage>
</organism>
<reference evidence="3" key="1">
    <citation type="submission" date="2016-06" db="EMBL/GenBank/DDBJ databases">
        <authorList>
            <person name="Hehemann J.-H."/>
            <person name="Arevalo P."/>
            <person name="Datta M.S."/>
            <person name="Polz M.F."/>
        </authorList>
    </citation>
    <scope>NUCLEOTIDE SEQUENCE [LARGE SCALE GENOMIC DNA]</scope>
    <source>
        <strain evidence="3">9CSC122</strain>
    </source>
</reference>
<accession>A0A1B9QY19</accession>
<feature type="compositionally biased region" description="Basic residues" evidence="1">
    <location>
        <begin position="15"/>
        <end position="30"/>
    </location>
</feature>
<feature type="compositionally biased region" description="Basic and acidic residues" evidence="1">
    <location>
        <begin position="65"/>
        <end position="76"/>
    </location>
</feature>
<sequence length="76" mass="8656">MALSMNRKKKINQILKKKQKQHNAKLHSSNKPRYISKAERAKMEAEEANKALESSESVQTEQELSADKVSDSAEQQ</sequence>
<dbReference type="AlphaFoldDB" id="A0A1B9QY19"/>
<feature type="region of interest" description="Disordered" evidence="1">
    <location>
        <begin position="15"/>
        <end position="76"/>
    </location>
</feature>
<dbReference type="EMBL" id="MAJZ01000551">
    <property type="protein sequence ID" value="OCH75238.1"/>
    <property type="molecule type" value="Genomic_DNA"/>
</dbReference>
<evidence type="ECO:0008006" key="4">
    <source>
        <dbReference type="Google" id="ProtNLM"/>
    </source>
</evidence>
<protein>
    <recommendedName>
        <fullName evidence="4">DUF2986 domain-containing protein</fullName>
    </recommendedName>
</protein>
<feature type="compositionally biased region" description="Basic and acidic residues" evidence="1">
    <location>
        <begin position="36"/>
        <end position="50"/>
    </location>
</feature>
<dbReference type="InterPro" id="IPR021677">
    <property type="entry name" value="DUF2986"/>
</dbReference>
<dbReference type="Pfam" id="PF11661">
    <property type="entry name" value="DUF2986"/>
    <property type="match status" value="1"/>
</dbReference>
<keyword evidence="3" id="KW-1185">Reference proteome</keyword>
<evidence type="ECO:0000256" key="1">
    <source>
        <dbReference type="SAM" id="MobiDB-lite"/>
    </source>
</evidence>
<name>A0A1B9QY19_9VIBR</name>
<comment type="caution">
    <text evidence="2">The sequence shown here is derived from an EMBL/GenBank/DDBJ whole genome shotgun (WGS) entry which is preliminary data.</text>
</comment>
<dbReference type="Proteomes" id="UP000093173">
    <property type="component" value="Unassembled WGS sequence"/>
</dbReference>
<evidence type="ECO:0000313" key="2">
    <source>
        <dbReference type="EMBL" id="OCH75238.1"/>
    </source>
</evidence>
<proteinExistence type="predicted"/>
<evidence type="ECO:0000313" key="3">
    <source>
        <dbReference type="Proteomes" id="UP000093173"/>
    </source>
</evidence>
<feature type="compositionally biased region" description="Polar residues" evidence="1">
    <location>
        <begin position="54"/>
        <end position="63"/>
    </location>
</feature>
<gene>
    <name evidence="2" type="ORF">A6E14_11240</name>
</gene>